<comment type="similarity">
    <text evidence="2">Belongs to the BMP lipoprotein family.</text>
</comment>
<evidence type="ECO:0000256" key="6">
    <source>
        <dbReference type="ARBA" id="ARBA00023288"/>
    </source>
</evidence>
<dbReference type="KEGG" id="bsol:FSW04_08340"/>
<dbReference type="OrthoDB" id="9784230at2"/>
<feature type="domain" description="ABC transporter substrate-binding protein PnrA-like" evidence="8">
    <location>
        <begin position="57"/>
        <end position="353"/>
    </location>
</feature>
<keyword evidence="10" id="KW-1185">Reference proteome</keyword>
<evidence type="ECO:0000256" key="1">
    <source>
        <dbReference type="ARBA" id="ARBA00004193"/>
    </source>
</evidence>
<feature type="signal peptide" evidence="7">
    <location>
        <begin position="1"/>
        <end position="33"/>
    </location>
</feature>
<dbReference type="CDD" id="cd06354">
    <property type="entry name" value="PBP1_PrnA-like"/>
    <property type="match status" value="1"/>
</dbReference>
<dbReference type="Pfam" id="PF02608">
    <property type="entry name" value="Bmp"/>
    <property type="match status" value="1"/>
</dbReference>
<protein>
    <submittedName>
        <fullName evidence="9">BMP family ABC transporter substrate-binding protein</fullName>
    </submittedName>
</protein>
<dbReference type="PANTHER" id="PTHR34296">
    <property type="entry name" value="TRANSCRIPTIONAL ACTIVATOR PROTEIN MED"/>
    <property type="match status" value="1"/>
</dbReference>
<evidence type="ECO:0000256" key="7">
    <source>
        <dbReference type="SAM" id="SignalP"/>
    </source>
</evidence>
<reference evidence="9 10" key="1">
    <citation type="journal article" date="2018" name="J. Microbiol.">
        <title>Baekduia soli gen. nov., sp. nov., a novel bacterium isolated from the soil of Baekdu Mountain and proposal of a novel family name, Baekduiaceae fam. nov.</title>
        <authorList>
            <person name="An D.S."/>
            <person name="Siddiqi M.Z."/>
            <person name="Kim K.H."/>
            <person name="Yu H.S."/>
            <person name="Im W.T."/>
        </authorList>
    </citation>
    <scope>NUCLEOTIDE SEQUENCE [LARGE SCALE GENOMIC DNA]</scope>
    <source>
        <strain evidence="9 10">BR7-21</strain>
    </source>
</reference>
<dbReference type="InterPro" id="IPR050957">
    <property type="entry name" value="BMP_lipoprotein"/>
</dbReference>
<evidence type="ECO:0000256" key="2">
    <source>
        <dbReference type="ARBA" id="ARBA00008610"/>
    </source>
</evidence>
<evidence type="ECO:0000256" key="3">
    <source>
        <dbReference type="ARBA" id="ARBA00022475"/>
    </source>
</evidence>
<dbReference type="Proteomes" id="UP000321805">
    <property type="component" value="Chromosome"/>
</dbReference>
<evidence type="ECO:0000259" key="8">
    <source>
        <dbReference type="Pfam" id="PF02608"/>
    </source>
</evidence>
<dbReference type="RefSeq" id="WP_146918203.1">
    <property type="nucleotide sequence ID" value="NZ_CP042430.1"/>
</dbReference>
<evidence type="ECO:0000256" key="5">
    <source>
        <dbReference type="ARBA" id="ARBA00023136"/>
    </source>
</evidence>
<dbReference type="EMBL" id="CP042430">
    <property type="protein sequence ID" value="QEC47583.1"/>
    <property type="molecule type" value="Genomic_DNA"/>
</dbReference>
<dbReference type="InterPro" id="IPR003760">
    <property type="entry name" value="PnrA-like"/>
</dbReference>
<dbReference type="GO" id="GO:0005886">
    <property type="term" value="C:plasma membrane"/>
    <property type="evidence" value="ECO:0007669"/>
    <property type="project" value="UniProtKB-SubCell"/>
</dbReference>
<evidence type="ECO:0000313" key="9">
    <source>
        <dbReference type="EMBL" id="QEC47583.1"/>
    </source>
</evidence>
<dbReference type="AlphaFoldDB" id="A0A5B8U3K7"/>
<dbReference type="PANTHER" id="PTHR34296:SF2">
    <property type="entry name" value="ABC TRANSPORTER GUANOSINE-BINDING PROTEIN NUPN"/>
    <property type="match status" value="1"/>
</dbReference>
<name>A0A5B8U3K7_9ACTN</name>
<sequence length="357" mass="36490">MRARSTRRTLAAIGLSGLLIAAAGCGSSSNANSSSSSSSGATTTAAAAAPAKKAIKVGLVTDIGGLNDRSFNSLANQGLEQSKSQLGITGRVLTSKSNADYIPNLSTLAQQKYDLVIGVGFLMADAVDTVAKKFPNTKFAIIDVDATGLKGKPTNVEGLLFKEQESGYLAGYLAGLYAKGNNVTTISSVGGQKIPPVDHYIAGYEAGAKAADPSIKTLHAYSQDFVDQAKCKEIALNQIAQGSKVVFQVAGQCGLGALDAAKGKNLQGIGVDADQAYLGSYILTSAIKKVDQSVIDTVKQVQDDKYTGGANTTFSVANQGAGIGKIGAAGTKYQAQVDAVAKKIAAGSITIPDTVAK</sequence>
<dbReference type="InterPro" id="IPR028082">
    <property type="entry name" value="Peripla_BP_I"/>
</dbReference>
<feature type="chain" id="PRO_5023014787" evidence="7">
    <location>
        <begin position="34"/>
        <end position="357"/>
    </location>
</feature>
<dbReference type="SUPFAM" id="SSF53822">
    <property type="entry name" value="Periplasmic binding protein-like I"/>
    <property type="match status" value="1"/>
</dbReference>
<accession>A0A5B8U3K7</accession>
<gene>
    <name evidence="9" type="ORF">FSW04_08340</name>
</gene>
<organism evidence="9 10">
    <name type="scientific">Baekduia soli</name>
    <dbReference type="NCBI Taxonomy" id="496014"/>
    <lineage>
        <taxon>Bacteria</taxon>
        <taxon>Bacillati</taxon>
        <taxon>Actinomycetota</taxon>
        <taxon>Thermoleophilia</taxon>
        <taxon>Solirubrobacterales</taxon>
        <taxon>Baekduiaceae</taxon>
        <taxon>Baekduia</taxon>
    </lineage>
</organism>
<keyword evidence="6" id="KW-0449">Lipoprotein</keyword>
<dbReference type="Gene3D" id="3.40.50.2300">
    <property type="match status" value="2"/>
</dbReference>
<proteinExistence type="inferred from homology"/>
<evidence type="ECO:0000256" key="4">
    <source>
        <dbReference type="ARBA" id="ARBA00022729"/>
    </source>
</evidence>
<keyword evidence="5" id="KW-0472">Membrane</keyword>
<dbReference type="PROSITE" id="PS51257">
    <property type="entry name" value="PROKAR_LIPOPROTEIN"/>
    <property type="match status" value="1"/>
</dbReference>
<evidence type="ECO:0000313" key="10">
    <source>
        <dbReference type="Proteomes" id="UP000321805"/>
    </source>
</evidence>
<keyword evidence="3" id="KW-1003">Cell membrane</keyword>
<keyword evidence="4 7" id="KW-0732">Signal</keyword>
<comment type="subcellular location">
    <subcellularLocation>
        <location evidence="1">Cell membrane</location>
        <topology evidence="1">Lipid-anchor</topology>
    </subcellularLocation>
</comment>